<dbReference type="Proteomes" id="UP000293995">
    <property type="component" value="Chromosome"/>
</dbReference>
<name>A0A4P6EGR6_9MICO</name>
<evidence type="ECO:0000313" key="2">
    <source>
        <dbReference type="Proteomes" id="UP000293995"/>
    </source>
</evidence>
<dbReference type="EMBL" id="CP035494">
    <property type="protein sequence ID" value="QAY61106.1"/>
    <property type="molecule type" value="Genomic_DNA"/>
</dbReference>
<protein>
    <submittedName>
        <fullName evidence="1">Uncharacterized protein</fullName>
    </submittedName>
</protein>
<accession>A0A4P6EGR6</accession>
<dbReference type="AlphaFoldDB" id="A0A4P6EGR6"/>
<sequence length="91" mass="10012">MLFGRIRPLESRELTVQAPTIDEAHTQVEAQVPDGWVLTDAAATMPKASTMITLNARMARRDGAQEIEADDLVALRAKVPEGWQLLSVREG</sequence>
<gene>
    <name evidence="1" type="ORF">ET475_14695</name>
</gene>
<dbReference type="KEGG" id="mprt:ET475_14695"/>
<keyword evidence="2" id="KW-1185">Reference proteome</keyword>
<dbReference type="RefSeq" id="WP_129391896.1">
    <property type="nucleotide sequence ID" value="NZ_CP035494.1"/>
</dbReference>
<proteinExistence type="predicted"/>
<organism evidence="1 2">
    <name type="scientific">Microbacterium protaetiae</name>
    <dbReference type="NCBI Taxonomy" id="2509458"/>
    <lineage>
        <taxon>Bacteria</taxon>
        <taxon>Bacillati</taxon>
        <taxon>Actinomycetota</taxon>
        <taxon>Actinomycetes</taxon>
        <taxon>Micrococcales</taxon>
        <taxon>Microbacteriaceae</taxon>
        <taxon>Microbacterium</taxon>
    </lineage>
</organism>
<dbReference type="OrthoDB" id="5080223at2"/>
<evidence type="ECO:0000313" key="1">
    <source>
        <dbReference type="EMBL" id="QAY61106.1"/>
    </source>
</evidence>
<reference evidence="1 2" key="1">
    <citation type="submission" date="2019-01" db="EMBL/GenBank/DDBJ databases">
        <title>Genome sequencing of strain DFW100M-13.</title>
        <authorList>
            <person name="Heo J."/>
            <person name="Kim S.-J."/>
            <person name="Kim J.-S."/>
            <person name="Hong S.-B."/>
            <person name="Kwon S.-W."/>
        </authorList>
    </citation>
    <scope>NUCLEOTIDE SEQUENCE [LARGE SCALE GENOMIC DNA]</scope>
    <source>
        <strain evidence="1 2">DFW100M-13</strain>
    </source>
</reference>